<reference evidence="1 2" key="1">
    <citation type="submission" date="2020-10" db="EMBL/GenBank/DDBJ databases">
        <title>Connecting structure to function with the recovery of over 1000 high-quality activated sludge metagenome-assembled genomes encoding full-length rRNA genes using long-read sequencing.</title>
        <authorList>
            <person name="Singleton C.M."/>
            <person name="Petriglieri F."/>
            <person name="Kristensen J.M."/>
            <person name="Kirkegaard R.H."/>
            <person name="Michaelsen T.Y."/>
            <person name="Andersen M.H."/>
            <person name="Karst S.M."/>
            <person name="Dueholm M.S."/>
            <person name="Nielsen P.H."/>
            <person name="Albertsen M."/>
        </authorList>
    </citation>
    <scope>NUCLEOTIDE SEQUENCE [LARGE SCALE GENOMIC DNA]</scope>
    <source>
        <strain evidence="1">OdNE_18-Q3-R46-58_MAXAC.008</strain>
    </source>
</reference>
<sequence>MNADESAPAATRPPVRLNLGGPILKDKLHYFINVEMARKREDSIPVFGDGTAESNSFFAPARSLWALCC</sequence>
<name>A0A936K6S1_9BACT</name>
<comment type="caution">
    <text evidence="1">The sequence shown here is derived from an EMBL/GenBank/DDBJ whole genome shotgun (WGS) entry which is preliminary data.</text>
</comment>
<gene>
    <name evidence="1" type="ORF">IPN91_15850</name>
</gene>
<dbReference type="AlphaFoldDB" id="A0A936K6S1"/>
<evidence type="ECO:0000313" key="2">
    <source>
        <dbReference type="Proteomes" id="UP000709959"/>
    </source>
</evidence>
<proteinExistence type="predicted"/>
<dbReference type="EMBL" id="JADKCH010000035">
    <property type="protein sequence ID" value="MBK8574053.1"/>
    <property type="molecule type" value="Genomic_DNA"/>
</dbReference>
<organism evidence="1 2">
    <name type="scientific">Candidatus Geothrix odensensis</name>
    <dbReference type="NCBI Taxonomy" id="2954440"/>
    <lineage>
        <taxon>Bacteria</taxon>
        <taxon>Pseudomonadati</taxon>
        <taxon>Acidobacteriota</taxon>
        <taxon>Holophagae</taxon>
        <taxon>Holophagales</taxon>
        <taxon>Holophagaceae</taxon>
        <taxon>Geothrix</taxon>
    </lineage>
</organism>
<accession>A0A936K6S1</accession>
<dbReference type="Proteomes" id="UP000709959">
    <property type="component" value="Unassembled WGS sequence"/>
</dbReference>
<evidence type="ECO:0000313" key="1">
    <source>
        <dbReference type="EMBL" id="MBK8574053.1"/>
    </source>
</evidence>
<protein>
    <submittedName>
        <fullName evidence="1">Uncharacterized protein</fullName>
    </submittedName>
</protein>